<dbReference type="Proteomes" id="UP000887013">
    <property type="component" value="Unassembled WGS sequence"/>
</dbReference>
<dbReference type="AlphaFoldDB" id="A0A8X6N884"/>
<gene>
    <name evidence="1" type="ORF">NPIL_468861</name>
</gene>
<name>A0A8X6N884_NEPPI</name>
<reference evidence="1" key="1">
    <citation type="submission" date="2020-08" db="EMBL/GenBank/DDBJ databases">
        <title>Multicomponent nature underlies the extraordinary mechanical properties of spider dragline silk.</title>
        <authorList>
            <person name="Kono N."/>
            <person name="Nakamura H."/>
            <person name="Mori M."/>
            <person name="Yoshida Y."/>
            <person name="Ohtoshi R."/>
            <person name="Malay A.D."/>
            <person name="Moran D.A.P."/>
            <person name="Tomita M."/>
            <person name="Numata K."/>
            <person name="Arakawa K."/>
        </authorList>
    </citation>
    <scope>NUCLEOTIDE SEQUENCE</scope>
</reference>
<evidence type="ECO:0000313" key="1">
    <source>
        <dbReference type="EMBL" id="GFS98849.1"/>
    </source>
</evidence>
<sequence>MAVQPFYAEHPSSMSICSQVDSRVRAVLQLIAFQTQGGISV</sequence>
<evidence type="ECO:0000313" key="2">
    <source>
        <dbReference type="Proteomes" id="UP000887013"/>
    </source>
</evidence>
<proteinExistence type="predicted"/>
<comment type="caution">
    <text evidence="1">The sequence shown here is derived from an EMBL/GenBank/DDBJ whole genome shotgun (WGS) entry which is preliminary data.</text>
</comment>
<dbReference type="EMBL" id="BMAW01055001">
    <property type="protein sequence ID" value="GFS98849.1"/>
    <property type="molecule type" value="Genomic_DNA"/>
</dbReference>
<protein>
    <submittedName>
        <fullName evidence="1">Uncharacterized protein</fullName>
    </submittedName>
</protein>
<keyword evidence="2" id="KW-1185">Reference proteome</keyword>
<accession>A0A8X6N884</accession>
<organism evidence="1 2">
    <name type="scientific">Nephila pilipes</name>
    <name type="common">Giant wood spider</name>
    <name type="synonym">Nephila maculata</name>
    <dbReference type="NCBI Taxonomy" id="299642"/>
    <lineage>
        <taxon>Eukaryota</taxon>
        <taxon>Metazoa</taxon>
        <taxon>Ecdysozoa</taxon>
        <taxon>Arthropoda</taxon>
        <taxon>Chelicerata</taxon>
        <taxon>Arachnida</taxon>
        <taxon>Araneae</taxon>
        <taxon>Araneomorphae</taxon>
        <taxon>Entelegynae</taxon>
        <taxon>Araneoidea</taxon>
        <taxon>Nephilidae</taxon>
        <taxon>Nephila</taxon>
    </lineage>
</organism>
<feature type="non-terminal residue" evidence="1">
    <location>
        <position position="41"/>
    </location>
</feature>